<dbReference type="Pfam" id="PF19890">
    <property type="entry name" value="DUF6363"/>
    <property type="match status" value="1"/>
</dbReference>
<reference evidence="6" key="1">
    <citation type="submission" date="2020-10" db="EMBL/GenBank/DDBJ databases">
        <authorList>
            <person name="Gilroy R."/>
        </authorList>
    </citation>
    <scope>NUCLEOTIDE SEQUENCE</scope>
    <source>
        <strain evidence="6">ChiGjej1B1-19959</strain>
    </source>
</reference>
<protein>
    <submittedName>
        <fullName evidence="6">Patatin family protein</fullName>
    </submittedName>
</protein>
<dbReference type="Pfam" id="PF01734">
    <property type="entry name" value="Patatin"/>
    <property type="match status" value="1"/>
</dbReference>
<dbReference type="GO" id="GO:0016787">
    <property type="term" value="F:hydrolase activity"/>
    <property type="evidence" value="ECO:0007669"/>
    <property type="project" value="UniProtKB-UniRule"/>
</dbReference>
<feature type="short sequence motif" description="GXSXG" evidence="4">
    <location>
        <begin position="36"/>
        <end position="40"/>
    </location>
</feature>
<dbReference type="InterPro" id="IPR002641">
    <property type="entry name" value="PNPLA_dom"/>
</dbReference>
<evidence type="ECO:0000259" key="5">
    <source>
        <dbReference type="PROSITE" id="PS51635"/>
    </source>
</evidence>
<organism evidence="6 7">
    <name type="scientific">Candidatus Fimenecus excrementigallinarum</name>
    <dbReference type="NCBI Taxonomy" id="2840816"/>
    <lineage>
        <taxon>Bacteria</taxon>
        <taxon>Bacillati</taxon>
        <taxon>Bacillota</taxon>
        <taxon>Clostridia</taxon>
        <taxon>Candidatus Fimenecus</taxon>
    </lineage>
</organism>
<dbReference type="CDD" id="cd07208">
    <property type="entry name" value="Pat_hypo_Ecoli_yjju_like"/>
    <property type="match status" value="1"/>
</dbReference>
<proteinExistence type="predicted"/>
<comment type="caution">
    <text evidence="6">The sequence shown here is derived from an EMBL/GenBank/DDBJ whole genome shotgun (WGS) entry which is preliminary data.</text>
</comment>
<dbReference type="PROSITE" id="PS51635">
    <property type="entry name" value="PNPLA"/>
    <property type="match status" value="1"/>
</dbReference>
<evidence type="ECO:0000256" key="1">
    <source>
        <dbReference type="ARBA" id="ARBA00022801"/>
    </source>
</evidence>
<feature type="short sequence motif" description="GXGXXG" evidence="4">
    <location>
        <begin position="9"/>
        <end position="14"/>
    </location>
</feature>
<keyword evidence="3 4" id="KW-0443">Lipid metabolism</keyword>
<dbReference type="PANTHER" id="PTHR14226">
    <property type="entry name" value="NEUROPATHY TARGET ESTERASE/SWISS CHEESE D.MELANOGASTER"/>
    <property type="match status" value="1"/>
</dbReference>
<name>A0A9D1LED8_9FIRM</name>
<dbReference type="Gene3D" id="3.40.1090.10">
    <property type="entry name" value="Cytosolic phospholipase A2 catalytic domain"/>
    <property type="match status" value="2"/>
</dbReference>
<dbReference type="InterPro" id="IPR016035">
    <property type="entry name" value="Acyl_Trfase/lysoPLipase"/>
</dbReference>
<evidence type="ECO:0000256" key="4">
    <source>
        <dbReference type="PROSITE-ProRule" id="PRU01161"/>
    </source>
</evidence>
<feature type="active site" description="Nucleophile" evidence="4">
    <location>
        <position position="38"/>
    </location>
</feature>
<dbReference type="EMBL" id="DVMW01000049">
    <property type="protein sequence ID" value="HIU36624.1"/>
    <property type="molecule type" value="Genomic_DNA"/>
</dbReference>
<evidence type="ECO:0000313" key="6">
    <source>
        <dbReference type="EMBL" id="HIU36624.1"/>
    </source>
</evidence>
<dbReference type="InterPro" id="IPR037483">
    <property type="entry name" value="YjjU-like"/>
</dbReference>
<dbReference type="Proteomes" id="UP000824071">
    <property type="component" value="Unassembled WGS sequence"/>
</dbReference>
<evidence type="ECO:0000256" key="3">
    <source>
        <dbReference type="ARBA" id="ARBA00023098"/>
    </source>
</evidence>
<keyword evidence="2 4" id="KW-0442">Lipid degradation</keyword>
<dbReference type="InterPro" id="IPR050301">
    <property type="entry name" value="NTE"/>
</dbReference>
<accession>A0A9D1LED8</accession>
<reference evidence="6" key="2">
    <citation type="journal article" date="2021" name="PeerJ">
        <title>Extensive microbial diversity within the chicken gut microbiome revealed by metagenomics and culture.</title>
        <authorList>
            <person name="Gilroy R."/>
            <person name="Ravi A."/>
            <person name="Getino M."/>
            <person name="Pursley I."/>
            <person name="Horton D.L."/>
            <person name="Alikhan N.F."/>
            <person name="Baker D."/>
            <person name="Gharbi K."/>
            <person name="Hall N."/>
            <person name="Watson M."/>
            <person name="Adriaenssens E.M."/>
            <person name="Foster-Nyarko E."/>
            <person name="Jarju S."/>
            <person name="Secka A."/>
            <person name="Antonio M."/>
            <person name="Oren A."/>
            <person name="Chaudhuri R.R."/>
            <person name="La Ragione R."/>
            <person name="Hildebrand F."/>
            <person name="Pallen M.J."/>
        </authorList>
    </citation>
    <scope>NUCLEOTIDE SEQUENCE</scope>
    <source>
        <strain evidence="6">ChiGjej1B1-19959</strain>
    </source>
</reference>
<dbReference type="GO" id="GO:0016042">
    <property type="term" value="P:lipid catabolic process"/>
    <property type="evidence" value="ECO:0007669"/>
    <property type="project" value="UniProtKB-UniRule"/>
</dbReference>
<dbReference type="AlphaFoldDB" id="A0A9D1LED8"/>
<dbReference type="InterPro" id="IPR045943">
    <property type="entry name" value="DUF6363"/>
</dbReference>
<evidence type="ECO:0000256" key="2">
    <source>
        <dbReference type="ARBA" id="ARBA00022963"/>
    </source>
</evidence>
<feature type="active site" description="Proton acceptor" evidence="4">
    <location>
        <position position="159"/>
    </location>
</feature>
<keyword evidence="1 4" id="KW-0378">Hydrolase</keyword>
<dbReference type="PANTHER" id="PTHR14226:SF25">
    <property type="entry name" value="PHOSPHOESTERASE"/>
    <property type="match status" value="1"/>
</dbReference>
<feature type="short sequence motif" description="DGA/G" evidence="4">
    <location>
        <begin position="159"/>
        <end position="161"/>
    </location>
</feature>
<dbReference type="SUPFAM" id="SSF52151">
    <property type="entry name" value="FabD/lysophospholipase-like"/>
    <property type="match status" value="1"/>
</dbReference>
<sequence>MKTGLVLEGGGMRGIYTSGVLDALMDAAIRFDYCIGVSAGAGHAVSYLSNQRGRDFRINTKYIKDKRYIGLDPILHEKSVFGLDFIYDTIPKELDPFDYDAFFRDPTEFYAVTTDAETGEAAYFGKETLSRDDFSPLKASASLPMFSPPIEIGGRKYFDGGAADSIPVQRALDDGCDRLLIVRTRPRDFQKGPEKLRHLYTRVLREYPKMIETLDTRHIRYNASLALCRELEQAGRAVVIAPEYPLVVDKFSTDTDKLEHCYYEGFRDTNHVLDKIRQLVAK</sequence>
<feature type="domain" description="PNPLA" evidence="5">
    <location>
        <begin position="5"/>
        <end position="172"/>
    </location>
</feature>
<evidence type="ECO:0000313" key="7">
    <source>
        <dbReference type="Proteomes" id="UP000824071"/>
    </source>
</evidence>
<gene>
    <name evidence="6" type="ORF">IAC53_08480</name>
</gene>